<dbReference type="EMBL" id="JAZHOV010000002">
    <property type="protein sequence ID" value="MEF2254348.1"/>
    <property type="molecule type" value="Genomic_DNA"/>
</dbReference>
<evidence type="ECO:0000313" key="2">
    <source>
        <dbReference type="Proteomes" id="UP001351900"/>
    </source>
</evidence>
<dbReference type="RefSeq" id="WP_331790911.1">
    <property type="nucleotide sequence ID" value="NZ_JAZHOV010000002.1"/>
</dbReference>
<accession>A0ABU7V5B7</accession>
<protein>
    <submittedName>
        <fullName evidence="1">Uncharacterized protein</fullName>
    </submittedName>
</protein>
<reference evidence="1 2" key="1">
    <citation type="submission" date="2024-01" db="EMBL/GenBank/DDBJ databases">
        <title>the genome sequence of strain Microbacterium schleiferi NBRC 15075.</title>
        <authorList>
            <person name="Ding Y."/>
            <person name="Zhang G."/>
        </authorList>
    </citation>
    <scope>NUCLEOTIDE SEQUENCE [LARGE SCALE GENOMIC DNA]</scope>
    <source>
        <strain evidence="1 2">NBRC 15075</strain>
    </source>
</reference>
<proteinExistence type="predicted"/>
<keyword evidence="2" id="KW-1185">Reference proteome</keyword>
<comment type="caution">
    <text evidence="1">The sequence shown here is derived from an EMBL/GenBank/DDBJ whole genome shotgun (WGS) entry which is preliminary data.</text>
</comment>
<organism evidence="1 2">
    <name type="scientific">Microbacterium schleiferi</name>
    <dbReference type="NCBI Taxonomy" id="69362"/>
    <lineage>
        <taxon>Bacteria</taxon>
        <taxon>Bacillati</taxon>
        <taxon>Actinomycetota</taxon>
        <taxon>Actinomycetes</taxon>
        <taxon>Micrococcales</taxon>
        <taxon>Microbacteriaceae</taxon>
        <taxon>Microbacterium</taxon>
    </lineage>
</organism>
<gene>
    <name evidence="1" type="ORF">V2V91_04250</name>
</gene>
<name>A0ABU7V5B7_9MICO</name>
<sequence length="388" mass="42975">MNADRQTQTRCMRVDSLLPVELHEKLSMTIAASDLQYVAGSILGVGSHPRSWAMSQWGVMVTFELDQTLRRVHSADPGLGWEPTIAAAARHAGKFFDGKRNLDEVLTSFRSLITSNEQVFFPSRRVRALDLLRNDVSFITDGTELVLTSLSGQFMLGFPPEKILTLAEWGPHARALMAGVGQAAAWTFEGRDLDGFAAHGDHHDDTVTWWDGKLSRVVPVAFAGELSLELALSLISIHSTVQAARRWTRTTCCAWCATASLKHRFVVLHHAARSFEMLSGRPDLLGPEATEHVRELMADVHVRTVVTPPYRRLRNGWFHLGLGDIAQQLPRDPDLLTPVTLYAGIDPLDLDAFVDRGLDAVAALMNAWIVEPEPGGATIFDNLRRVDM</sequence>
<dbReference type="Proteomes" id="UP001351900">
    <property type="component" value="Unassembled WGS sequence"/>
</dbReference>
<evidence type="ECO:0000313" key="1">
    <source>
        <dbReference type="EMBL" id="MEF2254348.1"/>
    </source>
</evidence>